<protein>
    <submittedName>
        <fullName evidence="13">COX15/CtaA family protein</fullName>
    </submittedName>
</protein>
<evidence type="ECO:0000256" key="1">
    <source>
        <dbReference type="ARBA" id="ARBA00004141"/>
    </source>
</evidence>
<evidence type="ECO:0000256" key="10">
    <source>
        <dbReference type="ARBA" id="ARBA00023157"/>
    </source>
</evidence>
<dbReference type="PANTHER" id="PTHR35457:SF1">
    <property type="entry name" value="HEME A SYNTHASE"/>
    <property type="match status" value="1"/>
</dbReference>
<evidence type="ECO:0000256" key="5">
    <source>
        <dbReference type="ARBA" id="ARBA00022989"/>
    </source>
</evidence>
<dbReference type="InterPro" id="IPR003780">
    <property type="entry name" value="COX15/CtaA_fam"/>
</dbReference>
<reference evidence="13 14" key="1">
    <citation type="journal article" date="2019" name="Int. J. Syst. Evol. Microbiol.">
        <title>The Global Catalogue of Microorganisms (GCM) 10K type strain sequencing project: providing services to taxonomists for standard genome sequencing and annotation.</title>
        <authorList>
            <consortium name="The Broad Institute Genomics Platform"/>
            <consortium name="The Broad Institute Genome Sequencing Center for Infectious Disease"/>
            <person name="Wu L."/>
            <person name="Ma J."/>
        </authorList>
    </citation>
    <scope>NUCLEOTIDE SEQUENCE [LARGE SCALE GENOMIC DNA]</scope>
    <source>
        <strain evidence="13 14">XZGYJ-43</strain>
    </source>
</reference>
<keyword evidence="14" id="KW-1185">Reference proteome</keyword>
<evidence type="ECO:0000256" key="3">
    <source>
        <dbReference type="ARBA" id="ARBA00022692"/>
    </source>
</evidence>
<feature type="transmembrane region" description="Helical" evidence="12">
    <location>
        <begin position="246"/>
        <end position="267"/>
    </location>
</feature>
<feature type="transmembrane region" description="Helical" evidence="12">
    <location>
        <begin position="207"/>
        <end position="226"/>
    </location>
</feature>
<evidence type="ECO:0000256" key="8">
    <source>
        <dbReference type="ARBA" id="ARBA00023133"/>
    </source>
</evidence>
<feature type="transmembrane region" description="Helical" evidence="12">
    <location>
        <begin position="106"/>
        <end position="130"/>
    </location>
</feature>
<dbReference type="Pfam" id="PF02628">
    <property type="entry name" value="COX15-CtaA"/>
    <property type="match status" value="1"/>
</dbReference>
<organism evidence="13 14">
    <name type="scientific">Halospeciosus flavus</name>
    <dbReference type="NCBI Taxonomy" id="3032283"/>
    <lineage>
        <taxon>Archaea</taxon>
        <taxon>Methanobacteriati</taxon>
        <taxon>Methanobacteriota</taxon>
        <taxon>Stenosarchaea group</taxon>
        <taxon>Halobacteria</taxon>
        <taxon>Halobacteriales</taxon>
        <taxon>Halobacteriaceae</taxon>
        <taxon>Halospeciosus</taxon>
    </lineage>
</organism>
<sequence length="308" mass="32247">MSRNGSGVRRLVAPVLARAPAVALATTGLTYLLLLLGLFTAASGSGATCNQTYPGCAGQLSPVGLTPPQFVEWFHRLVAMTIGFVILGNGVVQWRAYTRTRTSRAAVLALLLLPLQVILGGTTVTFAGLVPGGYTMVVQASHFFAALAIFTALVASTAWAYEREWGRRLASEAGVRSALGVASVALVGHSLLARDLLVTFGAFVQTGYYAFQFVGFAAVLAAVLWARDAETGNSSTGLRLRRAHHAALGCLFLLVVEMVLLVGIVPITQPVETLSWVVAAAATAAALVGRVTLSDASGRSYAQSPSER</sequence>
<dbReference type="GO" id="GO:0016491">
    <property type="term" value="F:oxidoreductase activity"/>
    <property type="evidence" value="ECO:0007669"/>
    <property type="project" value="UniProtKB-KW"/>
</dbReference>
<keyword evidence="4" id="KW-0479">Metal-binding</keyword>
<accession>A0ABD5ZA10</accession>
<evidence type="ECO:0000256" key="2">
    <source>
        <dbReference type="ARBA" id="ARBA00022475"/>
    </source>
</evidence>
<evidence type="ECO:0000313" key="14">
    <source>
        <dbReference type="Proteomes" id="UP001596447"/>
    </source>
</evidence>
<comment type="pathway">
    <text evidence="11">Porphyrin-containing compound metabolism.</text>
</comment>
<feature type="transmembrane region" description="Helical" evidence="12">
    <location>
        <begin position="273"/>
        <end position="293"/>
    </location>
</feature>
<keyword evidence="6" id="KW-0560">Oxidoreductase</keyword>
<dbReference type="GO" id="GO:0006783">
    <property type="term" value="P:heme biosynthetic process"/>
    <property type="evidence" value="ECO:0007669"/>
    <property type="project" value="UniProtKB-KW"/>
</dbReference>
<keyword evidence="7" id="KW-0408">Iron</keyword>
<evidence type="ECO:0000256" key="9">
    <source>
        <dbReference type="ARBA" id="ARBA00023136"/>
    </source>
</evidence>
<dbReference type="PANTHER" id="PTHR35457">
    <property type="entry name" value="HEME A SYNTHASE"/>
    <property type="match status" value="1"/>
</dbReference>
<evidence type="ECO:0000256" key="6">
    <source>
        <dbReference type="ARBA" id="ARBA00023002"/>
    </source>
</evidence>
<feature type="transmembrane region" description="Helical" evidence="12">
    <location>
        <begin position="21"/>
        <end position="42"/>
    </location>
</feature>
<keyword evidence="9 12" id="KW-0472">Membrane</keyword>
<keyword evidence="2" id="KW-1003">Cell membrane</keyword>
<keyword evidence="3 12" id="KW-0812">Transmembrane</keyword>
<dbReference type="RefSeq" id="WP_279528498.1">
    <property type="nucleotide sequence ID" value="NZ_CP122312.1"/>
</dbReference>
<evidence type="ECO:0000256" key="4">
    <source>
        <dbReference type="ARBA" id="ARBA00022723"/>
    </source>
</evidence>
<gene>
    <name evidence="13" type="ORF">ACFQJ9_20525</name>
</gene>
<dbReference type="GO" id="GO:0016020">
    <property type="term" value="C:membrane"/>
    <property type="evidence" value="ECO:0007669"/>
    <property type="project" value="UniProtKB-SubCell"/>
</dbReference>
<name>A0ABD5ZA10_9EURY</name>
<feature type="transmembrane region" description="Helical" evidence="12">
    <location>
        <begin position="173"/>
        <end position="192"/>
    </location>
</feature>
<keyword evidence="8" id="KW-0350">Heme biosynthesis</keyword>
<evidence type="ECO:0000256" key="12">
    <source>
        <dbReference type="SAM" id="Phobius"/>
    </source>
</evidence>
<dbReference type="InterPro" id="IPR050450">
    <property type="entry name" value="COX15/CtaA_HemeA_synthase"/>
</dbReference>
<keyword evidence="10" id="KW-1015">Disulfide bond</keyword>
<evidence type="ECO:0000256" key="11">
    <source>
        <dbReference type="ARBA" id="ARBA00023444"/>
    </source>
</evidence>
<evidence type="ECO:0000313" key="13">
    <source>
        <dbReference type="EMBL" id="MFC7201762.1"/>
    </source>
</evidence>
<comment type="caution">
    <text evidence="13">The sequence shown here is derived from an EMBL/GenBank/DDBJ whole genome shotgun (WGS) entry which is preliminary data.</text>
</comment>
<proteinExistence type="predicted"/>
<feature type="transmembrane region" description="Helical" evidence="12">
    <location>
        <begin position="73"/>
        <end position="94"/>
    </location>
</feature>
<dbReference type="EMBL" id="JBHTAR010000011">
    <property type="protein sequence ID" value="MFC7201762.1"/>
    <property type="molecule type" value="Genomic_DNA"/>
</dbReference>
<feature type="transmembrane region" description="Helical" evidence="12">
    <location>
        <begin position="142"/>
        <end position="161"/>
    </location>
</feature>
<dbReference type="GO" id="GO:0046872">
    <property type="term" value="F:metal ion binding"/>
    <property type="evidence" value="ECO:0007669"/>
    <property type="project" value="UniProtKB-KW"/>
</dbReference>
<dbReference type="AlphaFoldDB" id="A0ABD5ZA10"/>
<comment type="subcellular location">
    <subcellularLocation>
        <location evidence="1">Membrane</location>
        <topology evidence="1">Multi-pass membrane protein</topology>
    </subcellularLocation>
</comment>
<dbReference type="Proteomes" id="UP001596447">
    <property type="component" value="Unassembled WGS sequence"/>
</dbReference>
<keyword evidence="5 12" id="KW-1133">Transmembrane helix</keyword>
<evidence type="ECO:0000256" key="7">
    <source>
        <dbReference type="ARBA" id="ARBA00023004"/>
    </source>
</evidence>